<sequence>MNPSTVCVLTGDIVKSSALSTGALDAVMTALGEAASAIGEWPDEDGVRYERFRGDGWQMLIERPAHALRACLFARAAVRWACDDAETRIGIGLGHVQAGATLAESAGPAFELSGRGLESLGVHQLWRIEGEPEALAVRALTQGLFAVCDERSRHWTSRQAEIFMWLAQPDAPLMAEVAEAMSVQPQTVQTHFSRAGGHALLEAVHAFEAALSS</sequence>
<accession>A0A084IHD0</accession>
<protein>
    <submittedName>
        <fullName evidence="1">Uncharacterized protein</fullName>
    </submittedName>
</protein>
<comment type="caution">
    <text evidence="1">The sequence shown here is derived from an EMBL/GenBank/DDBJ whole genome shotgun (WGS) entry which is preliminary data.</text>
</comment>
<name>A0A084IHD0_SALHC</name>
<dbReference type="InterPro" id="IPR029787">
    <property type="entry name" value="Nucleotide_cyclase"/>
</dbReference>
<dbReference type="RefSeq" id="WP_051883696.1">
    <property type="nucleotide sequence ID" value="NZ_APNK01000039.1"/>
</dbReference>
<dbReference type="OrthoDB" id="7064118at2"/>
<evidence type="ECO:0000313" key="1">
    <source>
        <dbReference type="EMBL" id="KEZ76114.1"/>
    </source>
</evidence>
<dbReference type="EMBL" id="APNK01000039">
    <property type="protein sequence ID" value="KEZ76114.1"/>
    <property type="molecule type" value="Genomic_DNA"/>
</dbReference>
<gene>
    <name evidence="1" type="ORF">C41B8_16609</name>
</gene>
<dbReference type="STRING" id="1304275.C41B8_16609"/>
<dbReference type="AlphaFoldDB" id="A0A084IHD0"/>
<dbReference type="Proteomes" id="UP000028302">
    <property type="component" value="Unassembled WGS sequence"/>
</dbReference>
<dbReference type="Gene3D" id="3.30.70.1230">
    <property type="entry name" value="Nucleotide cyclase"/>
    <property type="match status" value="1"/>
</dbReference>
<evidence type="ECO:0000313" key="2">
    <source>
        <dbReference type="Proteomes" id="UP000028302"/>
    </source>
</evidence>
<organism evidence="1 2">
    <name type="scientific">Salinisphaera hydrothermalis (strain C41B8)</name>
    <dbReference type="NCBI Taxonomy" id="1304275"/>
    <lineage>
        <taxon>Bacteria</taxon>
        <taxon>Pseudomonadati</taxon>
        <taxon>Pseudomonadota</taxon>
        <taxon>Gammaproteobacteria</taxon>
        <taxon>Salinisphaerales</taxon>
        <taxon>Salinisphaeraceae</taxon>
        <taxon>Salinisphaera</taxon>
    </lineage>
</organism>
<keyword evidence="2" id="KW-1185">Reference proteome</keyword>
<reference evidence="1 2" key="1">
    <citation type="submission" date="2013-03" db="EMBL/GenBank/DDBJ databases">
        <title>Salinisphaera hydrothermalis C41B8 Genome Sequencing.</title>
        <authorList>
            <person name="Li C."/>
            <person name="Lai Q."/>
            <person name="Shao Z."/>
        </authorList>
    </citation>
    <scope>NUCLEOTIDE SEQUENCE [LARGE SCALE GENOMIC DNA]</scope>
    <source>
        <strain evidence="1 2">C41B8</strain>
    </source>
</reference>
<dbReference type="SUPFAM" id="SSF55073">
    <property type="entry name" value="Nucleotide cyclase"/>
    <property type="match status" value="1"/>
</dbReference>
<dbReference type="eggNOG" id="COG2114">
    <property type="taxonomic scope" value="Bacteria"/>
</dbReference>
<proteinExistence type="predicted"/>